<organism evidence="2 3">
    <name type="scientific">Candidatus Viadribacter manganicus</name>
    <dbReference type="NCBI Taxonomy" id="1759059"/>
    <lineage>
        <taxon>Bacteria</taxon>
        <taxon>Pseudomonadati</taxon>
        <taxon>Pseudomonadota</taxon>
        <taxon>Alphaproteobacteria</taxon>
        <taxon>Hyphomonadales</taxon>
        <taxon>Hyphomonadaceae</taxon>
        <taxon>Candidatus Viadribacter</taxon>
    </lineage>
</organism>
<sequence length="160" mass="17532">MRLLAVAAILAATLIATPALAQSGPGMSTPPTRSIGELSQLSPTHRYWEICLTGAGEEAVRACGRVIGARVSRLHTATAHYFRSVALTSMGRDERALRDLRRAYFSYVDLLFEEEDNALARYGRGLSLIRLGREAEGEEDITRARETSEGRAGEFFEISS</sequence>
<gene>
    <name evidence="2" type="ORF">ATE48_08920</name>
</gene>
<keyword evidence="1" id="KW-0732">Signal</keyword>
<dbReference type="KEGG" id="cbot:ATE48_08920"/>
<dbReference type="EMBL" id="CP013244">
    <property type="protein sequence ID" value="ANP46032.1"/>
    <property type="molecule type" value="Genomic_DNA"/>
</dbReference>
<feature type="signal peptide" evidence="1">
    <location>
        <begin position="1"/>
        <end position="21"/>
    </location>
</feature>
<reference evidence="2 3" key="1">
    <citation type="submission" date="2015-11" db="EMBL/GenBank/DDBJ databases">
        <title>Whole-Genome Sequence of Candidatus Oderbacter manganicum from the National Park Lower Oder Valley, Germany.</title>
        <authorList>
            <person name="Braun B."/>
            <person name="Liere K."/>
            <person name="Szewzyk U."/>
        </authorList>
    </citation>
    <scope>NUCLEOTIDE SEQUENCE [LARGE SCALE GENOMIC DNA]</scope>
    <source>
        <strain evidence="2 3">OTSz_A_272</strain>
    </source>
</reference>
<feature type="chain" id="PRO_5008518827" description="Tetratricopeptide repeat protein" evidence="1">
    <location>
        <begin position="22"/>
        <end position="160"/>
    </location>
</feature>
<keyword evidence="3" id="KW-1185">Reference proteome</keyword>
<dbReference type="InterPro" id="IPR011990">
    <property type="entry name" value="TPR-like_helical_dom_sf"/>
</dbReference>
<dbReference type="STRING" id="1759059.ATE48_08920"/>
<proteinExistence type="predicted"/>
<dbReference type="Gene3D" id="1.25.40.10">
    <property type="entry name" value="Tetratricopeptide repeat domain"/>
    <property type="match status" value="1"/>
</dbReference>
<dbReference type="Proteomes" id="UP000092498">
    <property type="component" value="Chromosome"/>
</dbReference>
<evidence type="ECO:0000313" key="2">
    <source>
        <dbReference type="EMBL" id="ANP46032.1"/>
    </source>
</evidence>
<protein>
    <recommendedName>
        <fullName evidence="4">Tetratricopeptide repeat protein</fullName>
    </recommendedName>
</protein>
<dbReference type="SUPFAM" id="SSF48452">
    <property type="entry name" value="TPR-like"/>
    <property type="match status" value="1"/>
</dbReference>
<evidence type="ECO:0000256" key="1">
    <source>
        <dbReference type="SAM" id="SignalP"/>
    </source>
</evidence>
<evidence type="ECO:0008006" key="4">
    <source>
        <dbReference type="Google" id="ProtNLM"/>
    </source>
</evidence>
<dbReference type="InParanoid" id="A0A1B1AHJ6"/>
<name>A0A1B1AHJ6_9PROT</name>
<evidence type="ECO:0000313" key="3">
    <source>
        <dbReference type="Proteomes" id="UP000092498"/>
    </source>
</evidence>
<dbReference type="AlphaFoldDB" id="A0A1B1AHJ6"/>
<dbReference type="RefSeq" id="WP_066770320.1">
    <property type="nucleotide sequence ID" value="NZ_CP013244.1"/>
</dbReference>
<accession>A0A1B1AHJ6</accession>